<feature type="region of interest" description="Disordered" evidence="1">
    <location>
        <begin position="1"/>
        <end position="31"/>
    </location>
</feature>
<dbReference type="Proteomes" id="UP000466794">
    <property type="component" value="Unassembled WGS sequence"/>
</dbReference>
<organism evidence="2 3">
    <name type="scientific">Nocardia terrae</name>
    <dbReference type="NCBI Taxonomy" id="2675851"/>
    <lineage>
        <taxon>Bacteria</taxon>
        <taxon>Bacillati</taxon>
        <taxon>Actinomycetota</taxon>
        <taxon>Actinomycetes</taxon>
        <taxon>Mycobacteriales</taxon>
        <taxon>Nocardiaceae</taxon>
        <taxon>Nocardia</taxon>
    </lineage>
</organism>
<dbReference type="AlphaFoldDB" id="A0A7K1UVV6"/>
<gene>
    <name evidence="2" type="ORF">GPX89_14570</name>
</gene>
<evidence type="ECO:0000313" key="2">
    <source>
        <dbReference type="EMBL" id="MVU78465.1"/>
    </source>
</evidence>
<proteinExistence type="predicted"/>
<feature type="region of interest" description="Disordered" evidence="1">
    <location>
        <begin position="96"/>
        <end position="115"/>
    </location>
</feature>
<comment type="caution">
    <text evidence="2">The sequence shown here is derived from an EMBL/GenBank/DDBJ whole genome shotgun (WGS) entry which is preliminary data.</text>
</comment>
<reference evidence="2 3" key="1">
    <citation type="submission" date="2019-12" db="EMBL/GenBank/DDBJ databases">
        <title>Nocardia sp. nov. ET3-3 isolated from soil.</title>
        <authorList>
            <person name="Kanchanasin P."/>
            <person name="Tanasupawat S."/>
            <person name="Yuki M."/>
            <person name="Kudo T."/>
        </authorList>
    </citation>
    <scope>NUCLEOTIDE SEQUENCE [LARGE SCALE GENOMIC DNA]</scope>
    <source>
        <strain evidence="2 3">ET3-3</strain>
    </source>
</reference>
<protein>
    <submittedName>
        <fullName evidence="2">Uncharacterized protein</fullName>
    </submittedName>
</protein>
<sequence length="148" mass="16017">MARWRDFLDRFRPAGTPGPAGPHGVPADRAAEASAELLPVLRRLDSIQDEADRLRAEAERRAERIRADGDAQAHALVDNARAAAESVTAETMAAELARAEPPNPADQTAAAAVGDRAQRRLPEYVRRVTDRARADLDALCASDRKSLS</sequence>
<dbReference type="RefSeq" id="WP_157387950.1">
    <property type="nucleotide sequence ID" value="NZ_WRPP01000002.1"/>
</dbReference>
<evidence type="ECO:0000256" key="1">
    <source>
        <dbReference type="SAM" id="MobiDB-lite"/>
    </source>
</evidence>
<feature type="compositionally biased region" description="Basic and acidic residues" evidence="1">
    <location>
        <begin position="1"/>
        <end position="12"/>
    </location>
</feature>
<name>A0A7K1UVV6_9NOCA</name>
<dbReference type="EMBL" id="WRPP01000002">
    <property type="protein sequence ID" value="MVU78465.1"/>
    <property type="molecule type" value="Genomic_DNA"/>
</dbReference>
<accession>A0A7K1UVV6</accession>
<evidence type="ECO:0000313" key="3">
    <source>
        <dbReference type="Proteomes" id="UP000466794"/>
    </source>
</evidence>
<feature type="compositionally biased region" description="Low complexity" evidence="1">
    <location>
        <begin position="13"/>
        <end position="27"/>
    </location>
</feature>
<keyword evidence="3" id="KW-1185">Reference proteome</keyword>